<dbReference type="Pfam" id="PF01565">
    <property type="entry name" value="FAD_binding_4"/>
    <property type="match status" value="1"/>
</dbReference>
<keyword evidence="7" id="KW-1185">Reference proteome</keyword>
<dbReference type="EMBL" id="CP136137">
    <property type="protein sequence ID" value="WYY09608.1"/>
    <property type="molecule type" value="Genomic_DNA"/>
</dbReference>
<dbReference type="InterPro" id="IPR016164">
    <property type="entry name" value="FAD-linked_Oxase-like_C"/>
</dbReference>
<comment type="cofactor">
    <cofactor evidence="1">
        <name>FAD</name>
        <dbReference type="ChEBI" id="CHEBI:57692"/>
    </cofactor>
</comment>
<evidence type="ECO:0000313" key="6">
    <source>
        <dbReference type="EMBL" id="WYY09608.1"/>
    </source>
</evidence>
<dbReference type="InterPro" id="IPR051914">
    <property type="entry name" value="FAD-linked_OxidoTrans_Type4"/>
</dbReference>
<feature type="domain" description="FAD-binding PCMH-type" evidence="5">
    <location>
        <begin position="28"/>
        <end position="207"/>
    </location>
</feature>
<dbReference type="InterPro" id="IPR016171">
    <property type="entry name" value="Vanillyl_alc_oxidase_C-sub2"/>
</dbReference>
<organism evidence="6 7">
    <name type="scientific">Gordonia hydrophobica</name>
    <dbReference type="NCBI Taxonomy" id="40516"/>
    <lineage>
        <taxon>Bacteria</taxon>
        <taxon>Bacillati</taxon>
        <taxon>Actinomycetota</taxon>
        <taxon>Actinomycetes</taxon>
        <taxon>Mycobacteriales</taxon>
        <taxon>Gordoniaceae</taxon>
        <taxon>Gordonia</taxon>
    </lineage>
</organism>
<evidence type="ECO:0000313" key="7">
    <source>
        <dbReference type="Proteomes" id="UP001479933"/>
    </source>
</evidence>
<sequence>MRSVIGSAVTVDPAVVESYRRDQSKLTSAGSPLCVVRARSIDDVRATMQWAHARRIPVVTRGAGSGLAGGANAVDGCVILSLAGLDQIIHIDVASKLATVQAGVVNADLARAAAASGLWYPPDPGSRDFSTIGGNVATNAGGSCCVKYGVTADHVARIKAVLPDGRVIHTGSRTRKNVAGLDIGSLLVGSEGTLAVIVEVTVRLRRAPGAMSTVVASFPDCASAIDAVIECAAVADPCVMEVMDRTTIRAVESMTRMGLDVESGALLLIRCDGADFAADAERCAAVCRRTAGEVWSTDDAEEGEAMMAARRMALPALERSGGVLLDDVAVPVPQLPGMMQSIDRIAERYDIRIGTFGHAGDGNLHPTIMFDETDPSQVSRAGQAFEAIVERAVELGGTIAGEHGVGVLKRAHLRLMIGDAELDLQSRIRQAFDPYKILNPGKG</sequence>
<evidence type="ECO:0000256" key="1">
    <source>
        <dbReference type="ARBA" id="ARBA00001974"/>
    </source>
</evidence>
<dbReference type="InterPro" id="IPR016169">
    <property type="entry name" value="FAD-bd_PCMH_sub2"/>
</dbReference>
<dbReference type="PROSITE" id="PS51387">
    <property type="entry name" value="FAD_PCMH"/>
    <property type="match status" value="1"/>
</dbReference>
<dbReference type="PANTHER" id="PTHR42934:SF2">
    <property type="entry name" value="GLYCOLATE OXIDASE SUBUNIT GLCD"/>
    <property type="match status" value="1"/>
</dbReference>
<dbReference type="SUPFAM" id="SSF56176">
    <property type="entry name" value="FAD-binding/transporter-associated domain-like"/>
    <property type="match status" value="1"/>
</dbReference>
<keyword evidence="2" id="KW-0285">Flavoprotein</keyword>
<evidence type="ECO:0000256" key="2">
    <source>
        <dbReference type="ARBA" id="ARBA00022630"/>
    </source>
</evidence>
<evidence type="ECO:0000259" key="5">
    <source>
        <dbReference type="PROSITE" id="PS51387"/>
    </source>
</evidence>
<evidence type="ECO:0000256" key="4">
    <source>
        <dbReference type="ARBA" id="ARBA00023002"/>
    </source>
</evidence>
<evidence type="ECO:0000256" key="3">
    <source>
        <dbReference type="ARBA" id="ARBA00022827"/>
    </source>
</evidence>
<keyword evidence="3" id="KW-0274">FAD</keyword>
<dbReference type="PANTHER" id="PTHR42934">
    <property type="entry name" value="GLYCOLATE OXIDASE SUBUNIT GLCD"/>
    <property type="match status" value="1"/>
</dbReference>
<keyword evidence="4" id="KW-0560">Oxidoreductase</keyword>
<gene>
    <name evidence="6" type="ORF">RVF87_13385</name>
</gene>
<proteinExistence type="predicted"/>
<dbReference type="Gene3D" id="3.30.465.10">
    <property type="match status" value="1"/>
</dbReference>
<dbReference type="InterPro" id="IPR036318">
    <property type="entry name" value="FAD-bd_PCMH-like_sf"/>
</dbReference>
<dbReference type="Gene3D" id="1.10.45.10">
    <property type="entry name" value="Vanillyl-alcohol Oxidase, Chain A, domain 4"/>
    <property type="match status" value="1"/>
</dbReference>
<dbReference type="SUPFAM" id="SSF55103">
    <property type="entry name" value="FAD-linked oxidases, C-terminal domain"/>
    <property type="match status" value="1"/>
</dbReference>
<accession>A0ABZ2U7T4</accession>
<dbReference type="InterPro" id="IPR004113">
    <property type="entry name" value="FAD-bd_oxidored_4_C"/>
</dbReference>
<name>A0ABZ2U7T4_9ACTN</name>
<reference evidence="6 7" key="1">
    <citation type="journal article" date="2023" name="Virus Evol.">
        <title>Computational host range prediction-The good, the bad, and the ugly.</title>
        <authorList>
            <person name="Howell A.A."/>
            <person name="Versoza C.J."/>
            <person name="Pfeifer S.P."/>
        </authorList>
    </citation>
    <scope>NUCLEOTIDE SEQUENCE [LARGE SCALE GENOMIC DNA]</scope>
    <source>
        <strain evidence="6 7">1610/1b</strain>
    </source>
</reference>
<dbReference type="InterPro" id="IPR016166">
    <property type="entry name" value="FAD-bd_PCMH"/>
</dbReference>
<dbReference type="InterPro" id="IPR006094">
    <property type="entry name" value="Oxid_FAD_bind_N"/>
</dbReference>
<dbReference type="Gene3D" id="3.30.70.2740">
    <property type="match status" value="1"/>
</dbReference>
<protein>
    <submittedName>
        <fullName evidence="6">FAD-linked oxidase C-terminal domain-containing protein</fullName>
    </submittedName>
</protein>
<dbReference type="Proteomes" id="UP001479933">
    <property type="component" value="Chromosome"/>
</dbReference>
<dbReference type="Pfam" id="PF02913">
    <property type="entry name" value="FAD-oxidase_C"/>
    <property type="match status" value="1"/>
</dbReference>